<reference evidence="3 5" key="2">
    <citation type="submission" date="2018-08" db="EMBL/GenBank/DDBJ databases">
        <title>Draft genome of Streptococcus sp. nov. Z1.</title>
        <authorList>
            <person name="Tian Z."/>
        </authorList>
    </citation>
    <scope>NUCLEOTIDE SEQUENCE [LARGE SCALE GENOMIC DNA]</scope>
    <source>
        <strain evidence="3">Z1</strain>
        <strain evidence="5">Z1(2018)</strain>
    </source>
</reference>
<sequence length="156" mass="18050">MIATVRVRDETGSIALCELDLMRFSEGQVRERMRERGFRDDSFFVCGFSDWGVDRVMSLKEAYALKKCVLELYDSDDFIVRYLLKKQASIKQILSAYYTFLTKNEQELVKYFLKGKGSDYAVSLFYNCGNWVGLVQAYIETGLVLNTTKGFYIKSL</sequence>
<dbReference type="KEGG" id="schj:DDV21_001135"/>
<dbReference type="Proteomes" id="UP000262901">
    <property type="component" value="Unassembled WGS sequence"/>
</dbReference>
<keyword evidence="6" id="KW-1185">Reference proteome</keyword>
<dbReference type="EMBL" id="QVQY01000025">
    <property type="protein sequence ID" value="RFU50496.1"/>
    <property type="molecule type" value="Genomic_DNA"/>
</dbReference>
<evidence type="ECO:0000313" key="4">
    <source>
        <dbReference type="Proteomes" id="UP000246115"/>
    </source>
</evidence>
<organism evidence="3 5">
    <name type="scientific">Streptococcus chenjunshii</name>
    <dbReference type="NCBI Taxonomy" id="2173853"/>
    <lineage>
        <taxon>Bacteria</taxon>
        <taxon>Bacillati</taxon>
        <taxon>Bacillota</taxon>
        <taxon>Bacilli</taxon>
        <taxon>Lactobacillales</taxon>
        <taxon>Streptococcaceae</taxon>
        <taxon>Streptococcus</taxon>
    </lineage>
</organism>
<dbReference type="EMBL" id="CP031733">
    <property type="protein sequence ID" value="AXQ77774.1"/>
    <property type="molecule type" value="Genomic_DNA"/>
</dbReference>
<reference evidence="2 6" key="1">
    <citation type="submission" date="2018-08" db="EMBL/GenBank/DDBJ databases">
        <title>Draft genome of Streptococcus sp .nov. Z2.</title>
        <authorList>
            <person name="Tian Z."/>
        </authorList>
    </citation>
    <scope>NUCLEOTIDE SEQUENCE [LARGE SCALE GENOMIC DNA]</scope>
    <source>
        <strain evidence="2 6">Z2</strain>
    </source>
</reference>
<gene>
    <name evidence="1" type="ORF">DDV21_001135</name>
    <name evidence="2" type="ORF">DDV22_08470</name>
    <name evidence="3" type="ORF">DDV23_08310</name>
</gene>
<name>A0A372KLC0_9STRE</name>
<dbReference type="EMBL" id="QVQZ01000021">
    <property type="protein sequence ID" value="RFU52724.1"/>
    <property type="molecule type" value="Genomic_DNA"/>
</dbReference>
<evidence type="ECO:0000313" key="6">
    <source>
        <dbReference type="Proteomes" id="UP000264056"/>
    </source>
</evidence>
<protein>
    <submittedName>
        <fullName evidence="3">Uncharacterized protein</fullName>
    </submittedName>
</protein>
<proteinExistence type="predicted"/>
<accession>A0A346N9S9</accession>
<dbReference type="Proteomes" id="UP000246115">
    <property type="component" value="Chromosome"/>
</dbReference>
<dbReference type="AlphaFoldDB" id="A0A372KLC0"/>
<accession>A0A372KLC0</accession>
<evidence type="ECO:0000313" key="3">
    <source>
        <dbReference type="EMBL" id="RFU52724.1"/>
    </source>
</evidence>
<evidence type="ECO:0000313" key="2">
    <source>
        <dbReference type="EMBL" id="RFU50496.1"/>
    </source>
</evidence>
<evidence type="ECO:0000313" key="1">
    <source>
        <dbReference type="EMBL" id="AXQ77774.1"/>
    </source>
</evidence>
<dbReference type="OrthoDB" id="2222963at2"/>
<reference evidence="4" key="3">
    <citation type="submission" date="2018-08" db="EMBL/GenBank/DDBJ databases">
        <title>Streptococcus chenjunshii sp. nov., isolated from stools sample of the Tibetan antelope in the Qinghai-Tibet plateau, China.</title>
        <authorList>
            <person name="Tian Z."/>
        </authorList>
    </citation>
    <scope>NUCLEOTIDE SEQUENCE [LARGE SCALE GENOMIC DNA]</scope>
    <source>
        <strain evidence="4">Z15</strain>
    </source>
</reference>
<evidence type="ECO:0000313" key="5">
    <source>
        <dbReference type="Proteomes" id="UP000262901"/>
    </source>
</evidence>
<reference evidence="1" key="4">
    <citation type="journal article" date="2019" name="Int. J. Syst. Evol. Microbiol.">
        <title>Streptococcus chenjunshii sp. nov. isolated from feces of Tibetan antelopes.</title>
        <authorList>
            <person name="Tian Z."/>
            <person name="Lu S."/>
            <person name="Jin D."/>
            <person name="Yang J."/>
            <person name="Pu J."/>
            <person name="Lai X.H."/>
            <person name="Bai X.N."/>
            <person name="Wu X.M."/>
            <person name="Li J."/>
            <person name="Wang S."/>
            <person name="Xu J."/>
        </authorList>
    </citation>
    <scope>NUCLEOTIDE SEQUENCE</scope>
    <source>
        <strain evidence="1">Z15</strain>
    </source>
</reference>
<dbReference type="Proteomes" id="UP000264056">
    <property type="component" value="Unassembled WGS sequence"/>
</dbReference>
<dbReference type="RefSeq" id="WP_116878634.1">
    <property type="nucleotide sequence ID" value="NZ_CP031733.1"/>
</dbReference>